<evidence type="ECO:0000256" key="6">
    <source>
        <dbReference type="ARBA" id="ARBA00037702"/>
    </source>
</evidence>
<dbReference type="InterPro" id="IPR043133">
    <property type="entry name" value="GTP-CH-I_C/QueF"/>
</dbReference>
<evidence type="ECO:0000313" key="10">
    <source>
        <dbReference type="Proteomes" id="UP000049578"/>
    </source>
</evidence>
<dbReference type="EMBL" id="LHQM01000007">
    <property type="protein sequence ID" value="KPJ22916.1"/>
    <property type="molecule type" value="Genomic_DNA"/>
</dbReference>
<dbReference type="STRING" id="119224.AKK44_01940"/>
<evidence type="ECO:0000256" key="4">
    <source>
        <dbReference type="ARBA" id="ARBA00022909"/>
    </source>
</evidence>
<dbReference type="InterPro" id="IPR006157">
    <property type="entry name" value="FolB_dom"/>
</dbReference>
<dbReference type="EC" id="4.1.2.25" evidence="7"/>
<dbReference type="UniPathway" id="UPA00077">
    <property type="reaction ID" value="UER00154"/>
</dbReference>
<dbReference type="GO" id="GO:0046656">
    <property type="term" value="P:folic acid biosynthetic process"/>
    <property type="evidence" value="ECO:0007669"/>
    <property type="project" value="UniProtKB-UniRule"/>
</dbReference>
<dbReference type="Gene3D" id="3.30.1130.10">
    <property type="match status" value="1"/>
</dbReference>
<dbReference type="PANTHER" id="PTHR42844">
    <property type="entry name" value="DIHYDRONEOPTERIN ALDOLASE 1-RELATED"/>
    <property type="match status" value="1"/>
</dbReference>
<dbReference type="PATRIC" id="fig|119224.3.peg.1581"/>
<dbReference type="FunFam" id="3.30.1130.10:FF:000003">
    <property type="entry name" value="7,8-dihydroneopterin aldolase"/>
    <property type="match status" value="1"/>
</dbReference>
<keyword evidence="4 7" id="KW-0289">Folate biosynthesis</keyword>
<name>A0A0P6S2W5_9STRE</name>
<proteinExistence type="inferred from homology"/>
<evidence type="ECO:0000256" key="1">
    <source>
        <dbReference type="ARBA" id="ARBA00001353"/>
    </source>
</evidence>
<keyword evidence="10" id="KW-1185">Reference proteome</keyword>
<comment type="similarity">
    <text evidence="3 7">Belongs to the DHNA family.</text>
</comment>
<dbReference type="GO" id="GO:0004150">
    <property type="term" value="F:dihydroneopterin aldolase activity"/>
    <property type="evidence" value="ECO:0007669"/>
    <property type="project" value="UniProtKB-UniRule"/>
</dbReference>
<dbReference type="Proteomes" id="UP000049578">
    <property type="component" value="Unassembled WGS sequence"/>
</dbReference>
<sequence length="119" mass="13500">MDKIILEGCRFYGYHGAFQEEQRLGQIFLVDLELSVDLTEASLSDDLATTVHYGLVFEAVRKLVEEKTFTLIERLAGAICQTLFEEFSAIQTINISIKKENPPIAGHYKAVGIQLERHR</sequence>
<evidence type="ECO:0000259" key="8">
    <source>
        <dbReference type="SMART" id="SM00905"/>
    </source>
</evidence>
<dbReference type="CDD" id="cd00534">
    <property type="entry name" value="DHNA_DHNTPE"/>
    <property type="match status" value="1"/>
</dbReference>
<dbReference type="PANTHER" id="PTHR42844:SF1">
    <property type="entry name" value="DIHYDRONEOPTERIN ALDOLASE 1-RELATED"/>
    <property type="match status" value="1"/>
</dbReference>
<protein>
    <recommendedName>
        <fullName evidence="7">7,8-dihydroneopterin aldolase</fullName>
        <ecNumber evidence="7">4.1.2.25</ecNumber>
    </recommendedName>
</protein>
<gene>
    <name evidence="9" type="ORF">AKK44_01940</name>
</gene>
<dbReference type="NCBIfam" id="TIGR00525">
    <property type="entry name" value="folB"/>
    <property type="match status" value="1"/>
</dbReference>
<evidence type="ECO:0000256" key="3">
    <source>
        <dbReference type="ARBA" id="ARBA00005708"/>
    </source>
</evidence>
<dbReference type="GO" id="GO:0005737">
    <property type="term" value="C:cytoplasm"/>
    <property type="evidence" value="ECO:0007669"/>
    <property type="project" value="TreeGrafter"/>
</dbReference>
<feature type="domain" description="Dihydroneopterin aldolase/epimerase" evidence="8">
    <location>
        <begin position="4"/>
        <end position="117"/>
    </location>
</feature>
<evidence type="ECO:0000256" key="2">
    <source>
        <dbReference type="ARBA" id="ARBA00005013"/>
    </source>
</evidence>
<comment type="caution">
    <text evidence="9">The sequence shown here is derived from an EMBL/GenBank/DDBJ whole genome shotgun (WGS) entry which is preliminary data.</text>
</comment>
<dbReference type="AlphaFoldDB" id="A0A0P6S2W5"/>
<dbReference type="NCBIfam" id="TIGR00526">
    <property type="entry name" value="folB_dom"/>
    <property type="match status" value="1"/>
</dbReference>
<comment type="catalytic activity">
    <reaction evidence="1 7">
        <text>7,8-dihydroneopterin = 6-hydroxymethyl-7,8-dihydropterin + glycolaldehyde</text>
        <dbReference type="Rhea" id="RHEA:10540"/>
        <dbReference type="ChEBI" id="CHEBI:17001"/>
        <dbReference type="ChEBI" id="CHEBI:17071"/>
        <dbReference type="ChEBI" id="CHEBI:44841"/>
        <dbReference type="EC" id="4.1.2.25"/>
    </reaction>
</comment>
<evidence type="ECO:0000313" key="9">
    <source>
        <dbReference type="EMBL" id="KPJ22916.1"/>
    </source>
</evidence>
<dbReference type="SUPFAM" id="SSF55620">
    <property type="entry name" value="Tetrahydrobiopterin biosynthesis enzymes-like"/>
    <property type="match status" value="1"/>
</dbReference>
<dbReference type="SMART" id="SM00905">
    <property type="entry name" value="FolB"/>
    <property type="match status" value="1"/>
</dbReference>
<accession>A0A0P6S2W5</accession>
<evidence type="ECO:0000256" key="7">
    <source>
        <dbReference type="RuleBase" id="RU362079"/>
    </source>
</evidence>
<comment type="function">
    <text evidence="6 7">Catalyzes the conversion of 7,8-dihydroneopterin to 6-hydroxymethyl-7,8-dihydropterin.</text>
</comment>
<dbReference type="Pfam" id="PF02152">
    <property type="entry name" value="FolB"/>
    <property type="match status" value="1"/>
</dbReference>
<evidence type="ECO:0000256" key="5">
    <source>
        <dbReference type="ARBA" id="ARBA00023239"/>
    </source>
</evidence>
<keyword evidence="5 7" id="KW-0456">Lyase</keyword>
<reference evidence="9 10" key="1">
    <citation type="submission" date="2015-08" db="EMBL/GenBank/DDBJ databases">
        <title>Genome sequence of Streptococcus phocae subsp. phocae ATCC 51973T isolated from liver specimen obtained from seal.</title>
        <authorList>
            <person name="Avendano-Herrera R."/>
        </authorList>
    </citation>
    <scope>NUCLEOTIDE SEQUENCE [LARGE SCALE GENOMIC DNA]</scope>
    <source>
        <strain evidence="9 10">ATCC 51973</strain>
    </source>
</reference>
<comment type="pathway">
    <text evidence="2 7">Cofactor biosynthesis; tetrahydrofolate biosynthesis; 2-amino-4-hydroxy-6-hydroxymethyl-7,8-dihydropteridine diphosphate from 7,8-dihydroneopterin triphosphate: step 3/4.</text>
</comment>
<dbReference type="RefSeq" id="WP_037594634.1">
    <property type="nucleotide sequence ID" value="NZ_LHQM01000007.1"/>
</dbReference>
<organism evidence="9 10">
    <name type="scientific">Streptococcus phocae</name>
    <dbReference type="NCBI Taxonomy" id="119224"/>
    <lineage>
        <taxon>Bacteria</taxon>
        <taxon>Bacillati</taxon>
        <taxon>Bacillota</taxon>
        <taxon>Bacilli</taxon>
        <taxon>Lactobacillales</taxon>
        <taxon>Streptococcaceae</taxon>
        <taxon>Streptococcus</taxon>
    </lineage>
</organism>
<dbReference type="InterPro" id="IPR006156">
    <property type="entry name" value="Dihydroneopterin_aldolase"/>
</dbReference>
<dbReference type="GO" id="GO:0046654">
    <property type="term" value="P:tetrahydrofolate biosynthetic process"/>
    <property type="evidence" value="ECO:0007669"/>
    <property type="project" value="UniProtKB-UniRule"/>
</dbReference>